<proteinExistence type="inferred from homology"/>
<evidence type="ECO:0000256" key="1">
    <source>
        <dbReference type="ARBA" id="ARBA00022741"/>
    </source>
</evidence>
<comment type="caution">
    <text evidence="4">The sequence shown here is derived from an EMBL/GenBank/DDBJ whole genome shotgun (WGS) entry which is preliminary data.</text>
</comment>
<organism evidence="4 5">
    <name type="scientific">Cupriavidus lacunae</name>
    <dbReference type="NCBI Taxonomy" id="2666307"/>
    <lineage>
        <taxon>Bacteria</taxon>
        <taxon>Pseudomonadati</taxon>
        <taxon>Pseudomonadota</taxon>
        <taxon>Betaproteobacteria</taxon>
        <taxon>Burkholderiales</taxon>
        <taxon>Burkholderiaceae</taxon>
        <taxon>Cupriavidus</taxon>
    </lineage>
</organism>
<dbReference type="Gene3D" id="3.90.640.10">
    <property type="entry name" value="Actin, Chain A, domain 4"/>
    <property type="match status" value="1"/>
</dbReference>
<dbReference type="AlphaFoldDB" id="A0A370NUF8"/>
<evidence type="ECO:0000313" key="5">
    <source>
        <dbReference type="Proteomes" id="UP000255165"/>
    </source>
</evidence>
<dbReference type="Pfam" id="PF00012">
    <property type="entry name" value="HSP70"/>
    <property type="match status" value="1"/>
</dbReference>
<keyword evidence="5" id="KW-1185">Reference proteome</keyword>
<evidence type="ECO:0000313" key="4">
    <source>
        <dbReference type="EMBL" id="RDK09148.1"/>
    </source>
</evidence>
<dbReference type="PANTHER" id="PTHR19375">
    <property type="entry name" value="HEAT SHOCK PROTEIN 70KDA"/>
    <property type="match status" value="1"/>
</dbReference>
<dbReference type="SUPFAM" id="SSF53067">
    <property type="entry name" value="Actin-like ATPase domain"/>
    <property type="match status" value="2"/>
</dbReference>
<keyword evidence="2 3" id="KW-0067">ATP-binding</keyword>
<dbReference type="InterPro" id="IPR043129">
    <property type="entry name" value="ATPase_NBD"/>
</dbReference>
<dbReference type="Proteomes" id="UP000255165">
    <property type="component" value="Unassembled WGS sequence"/>
</dbReference>
<gene>
    <name evidence="4" type="ORF">DN412_17055</name>
</gene>
<evidence type="ECO:0008006" key="6">
    <source>
        <dbReference type="Google" id="ProtNLM"/>
    </source>
</evidence>
<evidence type="ECO:0000256" key="2">
    <source>
        <dbReference type="ARBA" id="ARBA00022840"/>
    </source>
</evidence>
<evidence type="ECO:0000256" key="3">
    <source>
        <dbReference type="RuleBase" id="RU003322"/>
    </source>
</evidence>
<name>A0A370NUF8_9BURK</name>
<dbReference type="GO" id="GO:0005524">
    <property type="term" value="F:ATP binding"/>
    <property type="evidence" value="ECO:0007669"/>
    <property type="project" value="UniProtKB-KW"/>
</dbReference>
<reference evidence="5" key="1">
    <citation type="submission" date="2018-06" db="EMBL/GenBank/DDBJ databases">
        <authorList>
            <person name="Feng T."/>
            <person name="Jeon C.O."/>
        </authorList>
    </citation>
    <scope>NUCLEOTIDE SEQUENCE [LARGE SCALE GENOMIC DNA]</scope>
    <source>
        <strain evidence="5">S23</strain>
    </source>
</reference>
<protein>
    <recommendedName>
        <fullName evidence="6">Hsp70 family protein</fullName>
    </recommendedName>
</protein>
<dbReference type="PRINTS" id="PR00301">
    <property type="entry name" value="HEATSHOCK70"/>
</dbReference>
<comment type="similarity">
    <text evidence="3">Belongs to the heat shock protein 70 family.</text>
</comment>
<dbReference type="EMBL" id="QKWJ01000019">
    <property type="protein sequence ID" value="RDK09148.1"/>
    <property type="molecule type" value="Genomic_DNA"/>
</dbReference>
<accession>A0A370NUF8</accession>
<sequence length="606" mass="66655">MGIVGFDFGTTNSVMSIVAGNRCIPILDEGFPHPSVVSYRGGEVVVGREAKKALASATSGVVGNTVKSPKTMLGQGSVVIDGTSYSPKAVVRDVVAHVMMHARDDRVAKSSGEDFSRAVVTIPVDMNGARRQELREACRMAGLSIYQFVHEPLAALYGHLRSLPDFKEEFNRLNRELVLVFDWGGGTLDLTLCRVADGMLVQVLNDGCSEVGGDVIDDMLVNEIESRALAKRGISREVGRQVGAVARLREEAERAKIALSSKEVYSVLVLDYFQSEVGDVDLEYRITRQELQEIVSEKVSQAISRIESLLRATRIDPSNIELCLATGGMVNMPLIQERLHEIFGARRVQISERGNTIISEGAAWIAHDCAQLMLAKNIEVLVSRSLHFPIIRAGTLMPREGEVQRLPEPLAFYCSDPTDGVAKFQLMAPKRTGRSIQITDERNFLGVLSVDVDAQKRPLLERLLLDAAIDENLVLNATARSTIAGKSDSLELHNLEFGLSVAAGSSEDGAKKLDDEPLTIIGDHDIGSIQLRPNIAVRQDDLKAVPGEVLYKWNSHYFDLRNSPPREQDDEKAHYQPCSVCRKVYCECAALRAQAAKKLQTRHEKT</sequence>
<dbReference type="InterPro" id="IPR013126">
    <property type="entry name" value="Hsp_70_fam"/>
</dbReference>
<keyword evidence="1 3" id="KW-0547">Nucleotide-binding</keyword>
<dbReference type="Gene3D" id="3.30.420.40">
    <property type="match status" value="2"/>
</dbReference>
<dbReference type="RefSeq" id="WP_115212710.1">
    <property type="nucleotide sequence ID" value="NZ_QKWJ01000019.1"/>
</dbReference>
<dbReference type="GO" id="GO:0140662">
    <property type="term" value="F:ATP-dependent protein folding chaperone"/>
    <property type="evidence" value="ECO:0007669"/>
    <property type="project" value="InterPro"/>
</dbReference>